<evidence type="ECO:0000313" key="4">
    <source>
        <dbReference type="Proteomes" id="UP001500711"/>
    </source>
</evidence>
<dbReference type="EMBL" id="BAABBE010000062">
    <property type="protein sequence ID" value="GAA3687581.1"/>
    <property type="molecule type" value="Genomic_DNA"/>
</dbReference>
<feature type="compositionally biased region" description="Low complexity" evidence="1">
    <location>
        <begin position="298"/>
        <end position="320"/>
    </location>
</feature>
<dbReference type="InterPro" id="IPR017894">
    <property type="entry name" value="HTH_IS21_transposase_type"/>
</dbReference>
<feature type="region of interest" description="Disordered" evidence="1">
    <location>
        <begin position="285"/>
        <end position="321"/>
    </location>
</feature>
<keyword evidence="4" id="KW-1185">Reference proteome</keyword>
<dbReference type="Gene3D" id="1.10.10.60">
    <property type="entry name" value="Homeodomain-like"/>
    <property type="match status" value="1"/>
</dbReference>
<evidence type="ECO:0000256" key="1">
    <source>
        <dbReference type="SAM" id="MobiDB-lite"/>
    </source>
</evidence>
<comment type="caution">
    <text evidence="3">The sequence shown here is derived from an EMBL/GenBank/DDBJ whole genome shotgun (WGS) entry which is preliminary data.</text>
</comment>
<dbReference type="InterPro" id="IPR002560">
    <property type="entry name" value="Transposase_DDE"/>
</dbReference>
<sequence>MRRTGLARRTLEQVGLALAGRAGARLSTLLGLPAAKNTLLRLVHALPDPEVTTVTVLGADDFALRRGHVYGTVLIDIESGRPVDVLPDRTAEPLTAWLRDHPGTEIICRDRASAYAEAARTAAPEAVQVADRFHLWRNLCDAVEKVAAAHRDSLRPPVDEPPVEPPELAPAEPVTEELEGLRAANTRQRHAAVHDLFGKGVALTSIAEILGLDRKTVRRYVGAGTAEELLSNPSRHRDSELRPFLAHLHRRWNEGCTDAARLHAEIRDLGYRGSQRSVRCCLQPLRSSGQPPQPFPMGRACARRAAGSSASPPTSTTTSRINSLKSWPAALSWTPFTSVSARLRQ</sequence>
<evidence type="ECO:0000313" key="3">
    <source>
        <dbReference type="EMBL" id="GAA3687581.1"/>
    </source>
</evidence>
<dbReference type="RefSeq" id="WP_346137112.1">
    <property type="nucleotide sequence ID" value="NZ_BAABBE010000062.1"/>
</dbReference>
<protein>
    <recommendedName>
        <fullName evidence="2">HTH IS21-type domain-containing protein</fullName>
    </recommendedName>
</protein>
<dbReference type="Proteomes" id="UP001500711">
    <property type="component" value="Unassembled WGS sequence"/>
</dbReference>
<dbReference type="PANTHER" id="PTHR33498:SF1">
    <property type="entry name" value="TRANSPOSASE FOR INSERTION SEQUENCE ELEMENT IS1557"/>
    <property type="match status" value="1"/>
</dbReference>
<feature type="domain" description="HTH IS21-type" evidence="2">
    <location>
        <begin position="188"/>
        <end position="252"/>
    </location>
</feature>
<accession>A0ABP7CCS3</accession>
<reference evidence="4" key="1">
    <citation type="journal article" date="2019" name="Int. J. Syst. Evol. Microbiol.">
        <title>The Global Catalogue of Microorganisms (GCM) 10K type strain sequencing project: providing services to taxonomists for standard genome sequencing and annotation.</title>
        <authorList>
            <consortium name="The Broad Institute Genomics Platform"/>
            <consortium name="The Broad Institute Genome Sequencing Center for Infectious Disease"/>
            <person name="Wu L."/>
            <person name="Ma J."/>
        </authorList>
    </citation>
    <scope>NUCLEOTIDE SEQUENCE [LARGE SCALE GENOMIC DNA]</scope>
    <source>
        <strain evidence="4">JCM 17494</strain>
    </source>
</reference>
<dbReference type="PANTHER" id="PTHR33498">
    <property type="entry name" value="TRANSPOSASE FOR INSERTION SEQUENCE ELEMENT IS1557"/>
    <property type="match status" value="1"/>
</dbReference>
<organism evidence="3 4">
    <name type="scientific">Lentzea roselyniae</name>
    <dbReference type="NCBI Taxonomy" id="531940"/>
    <lineage>
        <taxon>Bacteria</taxon>
        <taxon>Bacillati</taxon>
        <taxon>Actinomycetota</taxon>
        <taxon>Actinomycetes</taxon>
        <taxon>Pseudonocardiales</taxon>
        <taxon>Pseudonocardiaceae</taxon>
        <taxon>Lentzea</taxon>
    </lineage>
</organism>
<proteinExistence type="predicted"/>
<gene>
    <name evidence="3" type="ORF">GCM10022267_87960</name>
</gene>
<dbReference type="InterPro" id="IPR047951">
    <property type="entry name" value="Transpos_ISL3"/>
</dbReference>
<dbReference type="PROSITE" id="PS50531">
    <property type="entry name" value="HTH_IS21"/>
    <property type="match status" value="1"/>
</dbReference>
<dbReference type="Pfam" id="PF01610">
    <property type="entry name" value="DDE_Tnp_ISL3"/>
    <property type="match status" value="1"/>
</dbReference>
<name>A0ABP7CCS3_9PSEU</name>
<evidence type="ECO:0000259" key="2">
    <source>
        <dbReference type="PROSITE" id="PS50531"/>
    </source>
</evidence>